<keyword evidence="2" id="KW-1185">Reference proteome</keyword>
<reference evidence="1 2" key="1">
    <citation type="submission" date="2007-03" db="EMBL/GenBank/DDBJ databases">
        <authorList>
            <person name="Stal L."/>
            <person name="Ferriera S."/>
            <person name="Johnson J."/>
            <person name="Kravitz S."/>
            <person name="Beeson K."/>
            <person name="Sutton G."/>
            <person name="Rogers Y.-H."/>
            <person name="Friedman R."/>
            <person name="Frazier M."/>
            <person name="Venter J.C."/>
        </authorList>
    </citation>
    <scope>NUCLEOTIDE SEQUENCE [LARGE SCALE GENOMIC DNA]</scope>
    <source>
        <strain evidence="1 2">CCY0110</strain>
    </source>
</reference>
<organism evidence="1 2">
    <name type="scientific">Crocosphaera chwakensis CCY0110</name>
    <dbReference type="NCBI Taxonomy" id="391612"/>
    <lineage>
        <taxon>Bacteria</taxon>
        <taxon>Bacillati</taxon>
        <taxon>Cyanobacteriota</taxon>
        <taxon>Cyanophyceae</taxon>
        <taxon>Oscillatoriophycideae</taxon>
        <taxon>Chroococcales</taxon>
        <taxon>Aphanothecaceae</taxon>
        <taxon>Crocosphaera</taxon>
        <taxon>Crocosphaera chwakensis</taxon>
    </lineage>
</organism>
<dbReference type="AlphaFoldDB" id="A3ITV8"/>
<sequence>MKERPITMILAWASLSVAAKHLKDLQLDDETVNSLLLELETAANLTEAFNRVWRSIHWNSSRKATKVRVTRTLRKMAEMIFDHLEESVRLFDQLCDEQSRFQTIPLTDDWLKIRNCLERGKKEFDRTQGKFIEPLPLMKYLKEQENN</sequence>
<dbReference type="Proteomes" id="UP000003781">
    <property type="component" value="Unassembled WGS sequence"/>
</dbReference>
<proteinExistence type="predicted"/>
<dbReference type="EMBL" id="AAXW01000031">
    <property type="protein sequence ID" value="EAZ90053.1"/>
    <property type="molecule type" value="Genomic_DNA"/>
</dbReference>
<name>A3ITV8_9CHRO</name>
<dbReference type="RefSeq" id="WP_008276815.1">
    <property type="nucleotide sequence ID" value="NZ_AAXW01000031.1"/>
</dbReference>
<evidence type="ECO:0000313" key="1">
    <source>
        <dbReference type="EMBL" id="EAZ90053.1"/>
    </source>
</evidence>
<accession>A3ITV8</accession>
<dbReference type="OrthoDB" id="9830469at2"/>
<protein>
    <submittedName>
        <fullName evidence="1">Uncharacterized protein</fullName>
    </submittedName>
</protein>
<evidence type="ECO:0000313" key="2">
    <source>
        <dbReference type="Proteomes" id="UP000003781"/>
    </source>
</evidence>
<comment type="caution">
    <text evidence="1">The sequence shown here is derived from an EMBL/GenBank/DDBJ whole genome shotgun (WGS) entry which is preliminary data.</text>
</comment>
<gene>
    <name evidence="1" type="ORF">CY0110_14945</name>
</gene>